<evidence type="ECO:0000256" key="2">
    <source>
        <dbReference type="ARBA" id="ARBA00022833"/>
    </source>
</evidence>
<feature type="region of interest" description="Disordered" evidence="7">
    <location>
        <begin position="167"/>
        <end position="186"/>
    </location>
</feature>
<feature type="region of interest" description="Disordered" evidence="7">
    <location>
        <begin position="195"/>
        <end position="224"/>
    </location>
</feature>
<keyword evidence="1" id="KW-0479">Metal-binding</keyword>
<dbReference type="GO" id="GO:0008270">
    <property type="term" value="F:zinc ion binding"/>
    <property type="evidence" value="ECO:0007669"/>
    <property type="project" value="UniProtKB-KW"/>
</dbReference>
<evidence type="ECO:0000256" key="3">
    <source>
        <dbReference type="ARBA" id="ARBA00023015"/>
    </source>
</evidence>
<reference evidence="10 11" key="1">
    <citation type="submission" date="2016-07" db="EMBL/GenBank/DDBJ databases">
        <title>Pervasive Adenine N6-methylation of Active Genes in Fungi.</title>
        <authorList>
            <consortium name="DOE Joint Genome Institute"/>
            <person name="Mondo S.J."/>
            <person name="Dannebaum R.O."/>
            <person name="Kuo R.C."/>
            <person name="Labutti K."/>
            <person name="Haridas S."/>
            <person name="Kuo A."/>
            <person name="Salamov A."/>
            <person name="Ahrendt S.R."/>
            <person name="Lipzen A."/>
            <person name="Sullivan W."/>
            <person name="Andreopoulos W.B."/>
            <person name="Clum A."/>
            <person name="Lindquist E."/>
            <person name="Daum C."/>
            <person name="Ramamoorthy G.K."/>
            <person name="Gryganskyi A."/>
            <person name="Culley D."/>
            <person name="Magnuson J.K."/>
            <person name="James T.Y."/>
            <person name="O'Malley M.A."/>
            <person name="Stajich J.E."/>
            <person name="Spatafora J.W."/>
            <person name="Visel A."/>
            <person name="Grigoriev I.V."/>
        </authorList>
    </citation>
    <scope>NUCLEOTIDE SEQUENCE [LARGE SCALE GENOMIC DNA]</scope>
    <source>
        <strain evidence="10 11">CBS 115471</strain>
    </source>
</reference>
<dbReference type="InterPro" id="IPR036864">
    <property type="entry name" value="Zn2-C6_fun-type_DNA-bd_sf"/>
</dbReference>
<protein>
    <recommendedName>
        <fullName evidence="12">Zn(2)-C6 fungal-type domain-containing protein</fullName>
    </recommendedName>
</protein>
<dbReference type="PROSITE" id="PS50048">
    <property type="entry name" value="ZN2_CY6_FUNGAL_2"/>
    <property type="match status" value="1"/>
</dbReference>
<keyword evidence="2" id="KW-0862">Zinc</keyword>
<dbReference type="GO" id="GO:0000981">
    <property type="term" value="F:DNA-binding transcription factor activity, RNA polymerase II-specific"/>
    <property type="evidence" value="ECO:0007669"/>
    <property type="project" value="InterPro"/>
</dbReference>
<dbReference type="InterPro" id="IPR013087">
    <property type="entry name" value="Znf_C2H2_type"/>
</dbReference>
<dbReference type="PROSITE" id="PS00463">
    <property type="entry name" value="ZN2_CY6_FUNGAL_1"/>
    <property type="match status" value="1"/>
</dbReference>
<evidence type="ECO:0000256" key="1">
    <source>
        <dbReference type="ARBA" id="ARBA00022723"/>
    </source>
</evidence>
<dbReference type="CDD" id="cd00067">
    <property type="entry name" value="GAL4"/>
    <property type="match status" value="1"/>
</dbReference>
<evidence type="ECO:0000256" key="6">
    <source>
        <dbReference type="PROSITE-ProRule" id="PRU00042"/>
    </source>
</evidence>
<dbReference type="SMART" id="SM00066">
    <property type="entry name" value="GAL4"/>
    <property type="match status" value="1"/>
</dbReference>
<feature type="compositionally biased region" description="Low complexity" evidence="7">
    <location>
        <begin position="197"/>
        <end position="212"/>
    </location>
</feature>
<organism evidence="10 11">
    <name type="scientific">Clohesyomyces aquaticus</name>
    <dbReference type="NCBI Taxonomy" id="1231657"/>
    <lineage>
        <taxon>Eukaryota</taxon>
        <taxon>Fungi</taxon>
        <taxon>Dikarya</taxon>
        <taxon>Ascomycota</taxon>
        <taxon>Pezizomycotina</taxon>
        <taxon>Dothideomycetes</taxon>
        <taxon>Pleosporomycetidae</taxon>
        <taxon>Pleosporales</taxon>
        <taxon>Lindgomycetaceae</taxon>
        <taxon>Clohesyomyces</taxon>
    </lineage>
</organism>
<dbReference type="OrthoDB" id="5423818at2759"/>
<evidence type="ECO:0000256" key="4">
    <source>
        <dbReference type="ARBA" id="ARBA00023163"/>
    </source>
</evidence>
<feature type="domain" description="Zn(2)-C6 fungal-type" evidence="8">
    <location>
        <begin position="46"/>
        <end position="76"/>
    </location>
</feature>
<dbReference type="InterPro" id="IPR001138">
    <property type="entry name" value="Zn2Cys6_DnaBD"/>
</dbReference>
<evidence type="ECO:0000313" key="11">
    <source>
        <dbReference type="Proteomes" id="UP000193144"/>
    </source>
</evidence>
<keyword evidence="3" id="KW-0805">Transcription regulation</keyword>
<accession>A0A1Y2A037</accession>
<feature type="region of interest" description="Disordered" evidence="7">
    <location>
        <begin position="78"/>
        <end position="126"/>
    </location>
</feature>
<keyword evidence="11" id="KW-1185">Reference proteome</keyword>
<dbReference type="EMBL" id="MCFA01000025">
    <property type="protein sequence ID" value="ORY15385.1"/>
    <property type="molecule type" value="Genomic_DNA"/>
</dbReference>
<dbReference type="Proteomes" id="UP000193144">
    <property type="component" value="Unassembled WGS sequence"/>
</dbReference>
<evidence type="ECO:0000259" key="9">
    <source>
        <dbReference type="PROSITE" id="PS50157"/>
    </source>
</evidence>
<sequence>MNEAAPMQSVLRCGQCSKPFDKQSTLKRHGYYCRSRKIGGSPRLRSCVACARGKARCDNKRPRCSRCVIKGSECQYPASESNRTRSSPRRSDNVPKERQKTVSSAVVELPSAEKSRESSNNTATLDPTLVFSDQDFTNTETTYLDLFDPSFHLEDYFNVQLDNDTVAQRRPSSQSPSHDNSPSRTDQTLQMHLGQFSSPTSIPKPPSSSIRSLTQRQRASSGSQRTASLILSTLKSYPLMMLHQNTVPPFIHPILLSPDMENKSLEPLDTCINLVHMISGGFRGCRKLFWKNVRLECERLSQEHTNFSKWEFLAALQALAIYILIRLSEGETDDNNLDFLLVATVIVISHNMRQCASICHPDTSLYAISPKLAWEDWIFEESKRRLQVVYRVVNMLVYFEPSALCELQTDLVIAPLPAKKQLWEAKNESVWKAQSDSGEDFRTVFALAASGELVKLREGQLFCSDGVMRYEPMNVGVEGRGEGNWEEWCSGMDGFGGLVVLAASLVI</sequence>
<dbReference type="SUPFAM" id="SSF57701">
    <property type="entry name" value="Zn2/Cys6 DNA-binding domain"/>
    <property type="match status" value="1"/>
</dbReference>
<keyword evidence="6" id="KW-0863">Zinc-finger</keyword>
<dbReference type="PANTHER" id="PTHR47660:SF3">
    <property type="entry name" value="FINGER DOMAIN PROTEIN, PUTATIVE (AFU_ORTHOLOGUE AFUA_4G03310)-RELATED"/>
    <property type="match status" value="1"/>
</dbReference>
<dbReference type="PRINTS" id="PR00755">
    <property type="entry name" value="AFLATOXINBRP"/>
</dbReference>
<name>A0A1Y2A037_9PLEO</name>
<feature type="compositionally biased region" description="Low complexity" evidence="7">
    <location>
        <begin position="171"/>
        <end position="183"/>
    </location>
</feature>
<evidence type="ECO:0000259" key="8">
    <source>
        <dbReference type="PROSITE" id="PS50048"/>
    </source>
</evidence>
<evidence type="ECO:0000256" key="5">
    <source>
        <dbReference type="ARBA" id="ARBA00023242"/>
    </source>
</evidence>
<dbReference type="Pfam" id="PF00172">
    <property type="entry name" value="Zn_clus"/>
    <property type="match status" value="1"/>
</dbReference>
<keyword evidence="4" id="KW-0804">Transcription</keyword>
<dbReference type="Gene3D" id="4.10.240.10">
    <property type="entry name" value="Zn(2)-C6 fungal-type DNA-binding domain"/>
    <property type="match status" value="1"/>
</dbReference>
<dbReference type="PANTHER" id="PTHR47660">
    <property type="entry name" value="TRANSCRIPTION FACTOR WITH C2H2 AND ZN(2)-CYS(6) DNA BINDING DOMAIN (EUROFUNG)-RELATED-RELATED"/>
    <property type="match status" value="1"/>
</dbReference>
<dbReference type="AlphaFoldDB" id="A0A1Y2A037"/>
<gene>
    <name evidence="10" type="ORF">BCR34DRAFT_177355</name>
</gene>
<keyword evidence="5" id="KW-0539">Nucleus</keyword>
<evidence type="ECO:0000256" key="7">
    <source>
        <dbReference type="SAM" id="MobiDB-lite"/>
    </source>
</evidence>
<evidence type="ECO:0008006" key="12">
    <source>
        <dbReference type="Google" id="ProtNLM"/>
    </source>
</evidence>
<feature type="compositionally biased region" description="Basic and acidic residues" evidence="7">
    <location>
        <begin position="89"/>
        <end position="100"/>
    </location>
</feature>
<feature type="compositionally biased region" description="Polar residues" evidence="7">
    <location>
        <begin position="213"/>
        <end position="224"/>
    </location>
</feature>
<dbReference type="STRING" id="1231657.A0A1Y2A037"/>
<dbReference type="PROSITE" id="PS50157">
    <property type="entry name" value="ZINC_FINGER_C2H2_2"/>
    <property type="match status" value="1"/>
</dbReference>
<comment type="caution">
    <text evidence="10">The sequence shown here is derived from an EMBL/GenBank/DDBJ whole genome shotgun (WGS) entry which is preliminary data.</text>
</comment>
<evidence type="ECO:0000313" key="10">
    <source>
        <dbReference type="EMBL" id="ORY15385.1"/>
    </source>
</evidence>
<proteinExistence type="predicted"/>
<feature type="domain" description="C2H2-type" evidence="9">
    <location>
        <begin position="11"/>
        <end position="29"/>
    </location>
</feature>